<sequence length="284" mass="32091">MTIRNDDELEMNWTAEVIDGSNDEDVISAGSEDEFEEEAELELASGVKRSRDAETADVETDEDAVKKRKTDSTAKGPLYNGKGLHKMTQTEHFKIVNDVYVKHRGEQMTTLELADGLNESHFVAPTGLGKHKLELLPSYIHHLMPTYKKDFLGKGKRRDKSPYFLILCSSALRCVEVIKYLTPFKCRVAKLFGKHLKASEQAKQLASNYLPIAVGTPARVKTLLEMGALSLVHTKHVIFDMEKDKKQHTVLELKDTASEMVDLIQFHFIPQLQKEDGSMKIVLF</sequence>
<gene>
    <name evidence="2" type="ORF">PM001_LOCUS2709</name>
    <name evidence="3" type="ORF">PM001_LOCUS27878</name>
</gene>
<dbReference type="PANTHER" id="PTHR24030:SF0">
    <property type="entry name" value="PROTEIN CMSS1"/>
    <property type="match status" value="1"/>
</dbReference>
<feature type="region of interest" description="Disordered" evidence="1">
    <location>
        <begin position="43"/>
        <end position="81"/>
    </location>
</feature>
<accession>A0AAV1VAF6</accession>
<name>A0AAV1VAF6_9STRA</name>
<evidence type="ECO:0008006" key="5">
    <source>
        <dbReference type="Google" id="ProtNLM"/>
    </source>
</evidence>
<evidence type="ECO:0000313" key="4">
    <source>
        <dbReference type="Proteomes" id="UP001162060"/>
    </source>
</evidence>
<dbReference type="EMBL" id="CAKLBY020000025">
    <property type="protein sequence ID" value="CAK7903425.1"/>
    <property type="molecule type" value="Genomic_DNA"/>
</dbReference>
<dbReference type="EMBL" id="CAKLBY020000283">
    <property type="protein sequence ID" value="CAK7942728.1"/>
    <property type="molecule type" value="Genomic_DNA"/>
</dbReference>
<dbReference type="GO" id="GO:0030686">
    <property type="term" value="C:90S preribosome"/>
    <property type="evidence" value="ECO:0007669"/>
    <property type="project" value="TreeGrafter"/>
</dbReference>
<evidence type="ECO:0000256" key="1">
    <source>
        <dbReference type="SAM" id="MobiDB-lite"/>
    </source>
</evidence>
<dbReference type="Proteomes" id="UP001162060">
    <property type="component" value="Unassembled WGS sequence"/>
</dbReference>
<reference evidence="3" key="1">
    <citation type="submission" date="2024-01" db="EMBL/GenBank/DDBJ databases">
        <authorList>
            <person name="Webb A."/>
        </authorList>
    </citation>
    <scope>NUCLEOTIDE SEQUENCE</scope>
    <source>
        <strain evidence="3">Pm1</strain>
    </source>
</reference>
<protein>
    <recommendedName>
        <fullName evidence="5">Protein CMSS1</fullName>
    </recommendedName>
</protein>
<proteinExistence type="predicted"/>
<dbReference type="InterPro" id="IPR027417">
    <property type="entry name" value="P-loop_NTPase"/>
</dbReference>
<dbReference type="Gene3D" id="3.40.50.300">
    <property type="entry name" value="P-loop containing nucleotide triphosphate hydrolases"/>
    <property type="match status" value="1"/>
</dbReference>
<dbReference type="GO" id="GO:0005634">
    <property type="term" value="C:nucleus"/>
    <property type="evidence" value="ECO:0007669"/>
    <property type="project" value="TreeGrafter"/>
</dbReference>
<dbReference type="PANTHER" id="PTHR24030">
    <property type="entry name" value="PROTEIN CMSS1"/>
    <property type="match status" value="1"/>
</dbReference>
<comment type="caution">
    <text evidence="3">The sequence shown here is derived from an EMBL/GenBank/DDBJ whole genome shotgun (WGS) entry which is preliminary data.</text>
</comment>
<dbReference type="InterPro" id="IPR032704">
    <property type="entry name" value="Cms1"/>
</dbReference>
<evidence type="ECO:0000313" key="3">
    <source>
        <dbReference type="EMBL" id="CAK7942728.1"/>
    </source>
</evidence>
<organism evidence="3 4">
    <name type="scientific">Peronospora matthiolae</name>
    <dbReference type="NCBI Taxonomy" id="2874970"/>
    <lineage>
        <taxon>Eukaryota</taxon>
        <taxon>Sar</taxon>
        <taxon>Stramenopiles</taxon>
        <taxon>Oomycota</taxon>
        <taxon>Peronosporomycetes</taxon>
        <taxon>Peronosporales</taxon>
        <taxon>Peronosporaceae</taxon>
        <taxon>Peronospora</taxon>
    </lineage>
</organism>
<evidence type="ECO:0000313" key="2">
    <source>
        <dbReference type="EMBL" id="CAK7903425.1"/>
    </source>
</evidence>
<dbReference type="Pfam" id="PF14617">
    <property type="entry name" value="CMS1"/>
    <property type="match status" value="1"/>
</dbReference>
<dbReference type="SUPFAM" id="SSF52540">
    <property type="entry name" value="P-loop containing nucleoside triphosphate hydrolases"/>
    <property type="match status" value="1"/>
</dbReference>
<dbReference type="AlphaFoldDB" id="A0AAV1VAF6"/>